<gene>
    <name evidence="1" type="ORF">IEG06_07035</name>
</gene>
<keyword evidence="2" id="KW-1185">Reference proteome</keyword>
<name>A0ABR8LU31_9FLAO</name>
<organism evidence="1 2">
    <name type="scientific">Olleya marilimosa</name>
    <dbReference type="NCBI Taxonomy" id="272164"/>
    <lineage>
        <taxon>Bacteria</taxon>
        <taxon>Pseudomonadati</taxon>
        <taxon>Bacteroidota</taxon>
        <taxon>Flavobacteriia</taxon>
        <taxon>Flavobacteriales</taxon>
        <taxon>Flavobacteriaceae</taxon>
    </lineage>
</organism>
<reference evidence="1 2" key="1">
    <citation type="submission" date="2020-09" db="EMBL/GenBank/DDBJ databases">
        <title>Bacillus nautilus sp. nov., Chryseoglobus crepusculi sp. nov, and Psychrobacter noctis sp. nov., isolated from deep-sea sponges from the equatorial Atlantic.</title>
        <authorList>
            <person name="Stennett H.L."/>
            <person name="Williams S.E."/>
        </authorList>
    </citation>
    <scope>NUCLEOTIDE SEQUENCE [LARGE SCALE GENOMIC DNA]</scope>
    <source>
        <strain evidence="1 2">28M-24</strain>
    </source>
</reference>
<accession>A0ABR8LU31</accession>
<comment type="caution">
    <text evidence="1">The sequence shown here is derived from an EMBL/GenBank/DDBJ whole genome shotgun (WGS) entry which is preliminary data.</text>
</comment>
<sequence>MKPFFICLIALMSFSCSIDNEENINSYIEVLPIVSVSMPEYFEHGETYQIDITYLAPTNCHYFNDIYYDLEGNTSHVAILNTVVDNGNCETTNLEDQTSFNFEANTTGLHIFKFWQGEDENGQDMYLLMEVTVE</sequence>
<evidence type="ECO:0000313" key="1">
    <source>
        <dbReference type="EMBL" id="MBD3863201.1"/>
    </source>
</evidence>
<dbReference type="RefSeq" id="WP_191099575.1">
    <property type="nucleotide sequence ID" value="NZ_JACXXF010000003.1"/>
</dbReference>
<dbReference type="PROSITE" id="PS51257">
    <property type="entry name" value="PROKAR_LIPOPROTEIN"/>
    <property type="match status" value="1"/>
</dbReference>
<dbReference type="EMBL" id="JACXXH010000003">
    <property type="protein sequence ID" value="MBD3863201.1"/>
    <property type="molecule type" value="Genomic_DNA"/>
</dbReference>
<evidence type="ECO:0000313" key="2">
    <source>
        <dbReference type="Proteomes" id="UP000627521"/>
    </source>
</evidence>
<evidence type="ECO:0008006" key="3">
    <source>
        <dbReference type="Google" id="ProtNLM"/>
    </source>
</evidence>
<proteinExistence type="predicted"/>
<dbReference type="Proteomes" id="UP000627521">
    <property type="component" value="Unassembled WGS sequence"/>
</dbReference>
<protein>
    <recommendedName>
        <fullName evidence="3">Lipoprotein</fullName>
    </recommendedName>
</protein>